<evidence type="ECO:0000256" key="4">
    <source>
        <dbReference type="ARBA" id="ARBA00023136"/>
    </source>
</evidence>
<evidence type="ECO:0000313" key="7">
    <source>
        <dbReference type="EMBL" id="MDQ2091146.1"/>
    </source>
</evidence>
<accession>A0AAE4B766</accession>
<comment type="subcellular location">
    <subcellularLocation>
        <location evidence="1">Membrane</location>
    </subcellularLocation>
</comment>
<dbReference type="Proteomes" id="UP001226762">
    <property type="component" value="Unassembled WGS sequence"/>
</dbReference>
<evidence type="ECO:0000256" key="1">
    <source>
        <dbReference type="ARBA" id="ARBA00004370"/>
    </source>
</evidence>
<dbReference type="Pfam" id="PF07244">
    <property type="entry name" value="POTRA"/>
    <property type="match status" value="1"/>
</dbReference>
<evidence type="ECO:0000256" key="2">
    <source>
        <dbReference type="ARBA" id="ARBA00022452"/>
    </source>
</evidence>
<gene>
    <name evidence="7" type="ORF">NO357_14670</name>
</gene>
<dbReference type="InterPro" id="IPR000184">
    <property type="entry name" value="Bac_surfAg_D15"/>
</dbReference>
<dbReference type="PANTHER" id="PTHR12815:SF18">
    <property type="entry name" value="SORTING AND ASSEMBLY MACHINERY COMPONENT 50 HOMOLOG"/>
    <property type="match status" value="1"/>
</dbReference>
<organism evidence="7 8">
    <name type="scientific">Marimonas arenosa</name>
    <dbReference type="NCBI Taxonomy" id="1795305"/>
    <lineage>
        <taxon>Bacteria</taxon>
        <taxon>Pseudomonadati</taxon>
        <taxon>Pseudomonadota</taxon>
        <taxon>Alphaproteobacteria</taxon>
        <taxon>Rhodobacterales</taxon>
        <taxon>Paracoccaceae</taxon>
        <taxon>Marimonas</taxon>
    </lineage>
</organism>
<proteinExistence type="predicted"/>
<feature type="domain" description="Bacterial surface antigen (D15)" evidence="5">
    <location>
        <begin position="288"/>
        <end position="586"/>
    </location>
</feature>
<protein>
    <submittedName>
        <fullName evidence="7">Autotransporter assembly complex protein TamA</fullName>
    </submittedName>
</protein>
<dbReference type="EMBL" id="JANHAX010000004">
    <property type="protein sequence ID" value="MDQ2091146.1"/>
    <property type="molecule type" value="Genomic_DNA"/>
</dbReference>
<dbReference type="PANTHER" id="PTHR12815">
    <property type="entry name" value="SORTING AND ASSEMBLY MACHINERY SAMM50 PROTEIN FAMILY MEMBER"/>
    <property type="match status" value="1"/>
</dbReference>
<evidence type="ECO:0000313" key="8">
    <source>
        <dbReference type="Proteomes" id="UP001226762"/>
    </source>
</evidence>
<reference evidence="7" key="1">
    <citation type="submission" date="2022-07" db="EMBL/GenBank/DDBJ databases">
        <authorList>
            <person name="Otstavnykh N."/>
            <person name="Isaeva M."/>
            <person name="Bystritskaya E."/>
        </authorList>
    </citation>
    <scope>NUCLEOTIDE SEQUENCE</scope>
    <source>
        <strain evidence="7">KCTC 52189</strain>
    </source>
</reference>
<dbReference type="AlphaFoldDB" id="A0AAE4B766"/>
<dbReference type="Gene3D" id="2.40.160.50">
    <property type="entry name" value="membrane protein fhac: a member of the omp85/tpsb transporter family"/>
    <property type="match status" value="1"/>
</dbReference>
<reference evidence="7" key="2">
    <citation type="submission" date="2023-02" db="EMBL/GenBank/DDBJ databases">
        <title>'Rhodoalgimonas zhirmunskyi' gen. nov., isolated from a red alga.</title>
        <authorList>
            <person name="Nedashkovskaya O.I."/>
            <person name="Otstavnykh N.Y."/>
            <person name="Bystritskaya E.P."/>
            <person name="Balabanova L.A."/>
            <person name="Isaeva M.P."/>
        </authorList>
    </citation>
    <scope>NUCLEOTIDE SEQUENCE</scope>
    <source>
        <strain evidence="7">KCTC 52189</strain>
    </source>
</reference>
<evidence type="ECO:0000259" key="5">
    <source>
        <dbReference type="Pfam" id="PF01103"/>
    </source>
</evidence>
<name>A0AAE4B766_9RHOB</name>
<dbReference type="InterPro" id="IPR010827">
    <property type="entry name" value="BamA/TamA_POTRA"/>
</dbReference>
<sequence>MLVTADPSEAVDRIELRVAGDASGTLQDLIGANSVLKGLEGRRDALPEEIIAAARSDYARILEVLYAEGYYSVVVNILLDGREAALIDPLNPPARMGGAVIAVDPGRLFRFGKLRLAPLARGNPMPGVFAPDAPASATVVRDVAQAGVRDWREAGYAKARISQQAVTARHGLALLDVDLAIAPGPRVRFGDTVVTGETKVRERNIRRIAGLPSGAVYSPEVAEKAGARLRKTGAFKSVQVIEAEQVAPDGRMDVNIAVVDQKPRRIGGGVEFSSFDGVTVSGYWLHRNLLGGAERFRVDAEIAQIDNTANGIDYSLTFRLEKPAVYGPDTLFFAEAGAYYLDEPDFLEEKAELTFGVSRMFNDRLSGELGIGFNFLRITDRYAVPETTRELRVVSFPTALTFDTRDDPLNAGQGVYLRADLAPFFETTQSQAALHLKVDGRTYRRLGGSGTTVAAGRVQLGALFGLSATSAPPEALFYSGGGGTVRGQPYKSLAADYGGVTLGGRSFAALSGELRFPVSRRFGLVAFADAGFVSGGLFDNGDWHAGAGLGVRYRTPVGPIRFDVAGPVAGSTGSGVQFYVGIGQAF</sequence>
<comment type="caution">
    <text evidence="7">The sequence shown here is derived from an EMBL/GenBank/DDBJ whole genome shotgun (WGS) entry which is preliminary data.</text>
</comment>
<evidence type="ECO:0000256" key="3">
    <source>
        <dbReference type="ARBA" id="ARBA00022692"/>
    </source>
</evidence>
<dbReference type="RefSeq" id="WP_306736429.1">
    <property type="nucleotide sequence ID" value="NZ_JANHAX010000004.1"/>
</dbReference>
<feature type="domain" description="POTRA" evidence="6">
    <location>
        <begin position="188"/>
        <end position="258"/>
    </location>
</feature>
<dbReference type="Pfam" id="PF01103">
    <property type="entry name" value="Omp85"/>
    <property type="match status" value="1"/>
</dbReference>
<dbReference type="GO" id="GO:0019867">
    <property type="term" value="C:outer membrane"/>
    <property type="evidence" value="ECO:0007669"/>
    <property type="project" value="InterPro"/>
</dbReference>
<dbReference type="InterPro" id="IPR039910">
    <property type="entry name" value="D15-like"/>
</dbReference>
<keyword evidence="3" id="KW-0812">Transmembrane</keyword>
<keyword evidence="2" id="KW-1134">Transmembrane beta strand</keyword>
<dbReference type="Gene3D" id="3.10.20.310">
    <property type="entry name" value="membrane protein fhac"/>
    <property type="match status" value="1"/>
</dbReference>
<keyword evidence="8" id="KW-1185">Reference proteome</keyword>
<keyword evidence="4" id="KW-0472">Membrane</keyword>
<evidence type="ECO:0000259" key="6">
    <source>
        <dbReference type="Pfam" id="PF07244"/>
    </source>
</evidence>